<sequence>MQLDILEKYLPENALPPIKTWFGKYVIHIKITRDRSSKLGDYQKVGDNKFIITINYNLQPELFFFVFTHEMAHLLAFERFGRRIAPHGKEWKDTFRKLLLETISIYSENVQHLILEYAINPKANFAASTGLKRHFYPDFLSENETFIENLQIGEVFHFREIQYKLQSKRRKNFLCSKILTGQEYIFRPLVKVEKVIQSEFSSIGESGNLQKSELAFVQDLVIGDKFSHDNINYKLEKKRRINYLCLSEQNGKSYIFPPLIKVKKIS</sequence>
<keyword evidence="3" id="KW-1185">Reference proteome</keyword>
<dbReference type="InterPro" id="IPR006640">
    <property type="entry name" value="SprT-like_domain"/>
</dbReference>
<evidence type="ECO:0000313" key="2">
    <source>
        <dbReference type="EMBL" id="NRS91082.1"/>
    </source>
</evidence>
<dbReference type="AlphaFoldDB" id="A0A8J8K7L7"/>
<evidence type="ECO:0000313" key="3">
    <source>
        <dbReference type="Proteomes" id="UP000610746"/>
    </source>
</evidence>
<name>A0A8J8K7L7_9FLAO</name>
<dbReference type="EMBL" id="JABSNO010000001">
    <property type="protein sequence ID" value="NRS91082.1"/>
    <property type="molecule type" value="Genomic_DNA"/>
</dbReference>
<feature type="domain" description="SprT-like" evidence="1">
    <location>
        <begin position="66"/>
        <end position="97"/>
    </location>
</feature>
<dbReference type="Pfam" id="PF10263">
    <property type="entry name" value="SprT-like"/>
    <property type="match status" value="1"/>
</dbReference>
<gene>
    <name evidence="2" type="ORF">HNQ03_000147</name>
</gene>
<dbReference type="RefSeq" id="WP_173777715.1">
    <property type="nucleotide sequence ID" value="NZ_JABSNO010000001.1"/>
</dbReference>
<evidence type="ECO:0000259" key="1">
    <source>
        <dbReference type="Pfam" id="PF10263"/>
    </source>
</evidence>
<comment type="caution">
    <text evidence="2">The sequence shown here is derived from an EMBL/GenBank/DDBJ whole genome shotgun (WGS) entry which is preliminary data.</text>
</comment>
<reference evidence="2" key="1">
    <citation type="submission" date="2020-05" db="EMBL/GenBank/DDBJ databases">
        <title>Genomic Encyclopedia of Type Strains, Phase IV (KMG-V): Genome sequencing to study the core and pangenomes of soil and plant-associated prokaryotes.</title>
        <authorList>
            <person name="Whitman W."/>
        </authorList>
    </citation>
    <scope>NUCLEOTIDE SEQUENCE</scope>
    <source>
        <strain evidence="2">16F</strain>
    </source>
</reference>
<organism evidence="2 3">
    <name type="scientific">Frigoriflavimonas asaccharolytica</name>
    <dbReference type="NCBI Taxonomy" id="2735899"/>
    <lineage>
        <taxon>Bacteria</taxon>
        <taxon>Pseudomonadati</taxon>
        <taxon>Bacteroidota</taxon>
        <taxon>Flavobacteriia</taxon>
        <taxon>Flavobacteriales</taxon>
        <taxon>Weeksellaceae</taxon>
        <taxon>Frigoriflavimonas</taxon>
    </lineage>
</organism>
<dbReference type="GO" id="GO:0006950">
    <property type="term" value="P:response to stress"/>
    <property type="evidence" value="ECO:0007669"/>
    <property type="project" value="UniProtKB-ARBA"/>
</dbReference>
<dbReference type="Proteomes" id="UP000610746">
    <property type="component" value="Unassembled WGS sequence"/>
</dbReference>
<accession>A0A8J8K7L7</accession>
<proteinExistence type="predicted"/>
<protein>
    <recommendedName>
        <fullName evidence="1">SprT-like domain-containing protein</fullName>
    </recommendedName>
</protein>